<dbReference type="GO" id="GO:0070063">
    <property type="term" value="F:RNA polymerase binding"/>
    <property type="evidence" value="ECO:0007669"/>
    <property type="project" value="InterPro"/>
</dbReference>
<reference evidence="2 3" key="1">
    <citation type="submission" date="2016-10" db="EMBL/GenBank/DDBJ databases">
        <authorList>
            <person name="de Groot N.N."/>
        </authorList>
    </citation>
    <scope>NUCLEOTIDE SEQUENCE [LARGE SCALE GENOMIC DNA]</scope>
    <source>
        <strain evidence="2 3">DSM 25186</strain>
    </source>
</reference>
<dbReference type="AlphaFoldDB" id="A0A1G9TJH9"/>
<gene>
    <name evidence="2" type="ORF">SAMN05421823_11440</name>
</gene>
<feature type="domain" description="Transcription elongation factor GreA/GreB C-terminal" evidence="1">
    <location>
        <begin position="51"/>
        <end position="108"/>
    </location>
</feature>
<dbReference type="GO" id="GO:0032784">
    <property type="term" value="P:regulation of DNA-templated transcription elongation"/>
    <property type="evidence" value="ECO:0007669"/>
    <property type="project" value="InterPro"/>
</dbReference>
<dbReference type="EMBL" id="FNFO01000014">
    <property type="protein sequence ID" value="SDM47906.1"/>
    <property type="molecule type" value="Genomic_DNA"/>
</dbReference>
<keyword evidence="3" id="KW-1185">Reference proteome</keyword>
<dbReference type="GO" id="GO:0006354">
    <property type="term" value="P:DNA-templated transcription elongation"/>
    <property type="evidence" value="ECO:0007669"/>
    <property type="project" value="TreeGrafter"/>
</dbReference>
<dbReference type="InterPro" id="IPR023459">
    <property type="entry name" value="Tscrpt_elong_fac_GreA/B_fam"/>
</dbReference>
<protein>
    <submittedName>
        <fullName evidence="2">Regulator of nucleoside diphosphate kinase</fullName>
    </submittedName>
</protein>
<dbReference type="InterPro" id="IPR036953">
    <property type="entry name" value="GreA/GreB_C_sf"/>
</dbReference>
<evidence type="ECO:0000259" key="1">
    <source>
        <dbReference type="Pfam" id="PF01272"/>
    </source>
</evidence>
<proteinExistence type="predicted"/>
<dbReference type="GO" id="GO:0003677">
    <property type="term" value="F:DNA binding"/>
    <property type="evidence" value="ECO:0007669"/>
    <property type="project" value="InterPro"/>
</dbReference>
<dbReference type="OrthoDB" id="192847at2"/>
<dbReference type="PANTHER" id="PTHR30437">
    <property type="entry name" value="TRANSCRIPTION ELONGATION FACTOR GREA"/>
    <property type="match status" value="1"/>
</dbReference>
<sequence>MARLLLTTTDYSRLRKSALRAQLYGQATMPLVTALLDSVNAATVIEPSDMPPDVVTMNSVVRIRYVHENRRQDIRLVYPEVADVRQHFISILTPMALSLLGRKVGDTLFLDAYPCTVPICIEQIVYQPETAESYCL</sequence>
<dbReference type="STRING" id="1075417.SAMN05421823_11440"/>
<keyword evidence="2" id="KW-0418">Kinase</keyword>
<dbReference type="Gene3D" id="3.10.50.30">
    <property type="entry name" value="Transcription elongation factor, GreA/GreB, C-terminal domain"/>
    <property type="match status" value="1"/>
</dbReference>
<evidence type="ECO:0000313" key="3">
    <source>
        <dbReference type="Proteomes" id="UP000198510"/>
    </source>
</evidence>
<organism evidence="2 3">
    <name type="scientific">Catalinimonas alkaloidigena</name>
    <dbReference type="NCBI Taxonomy" id="1075417"/>
    <lineage>
        <taxon>Bacteria</taxon>
        <taxon>Pseudomonadati</taxon>
        <taxon>Bacteroidota</taxon>
        <taxon>Cytophagia</taxon>
        <taxon>Cytophagales</taxon>
        <taxon>Catalimonadaceae</taxon>
        <taxon>Catalinimonas</taxon>
    </lineage>
</organism>
<dbReference type="SUPFAM" id="SSF54534">
    <property type="entry name" value="FKBP-like"/>
    <property type="match status" value="1"/>
</dbReference>
<dbReference type="GO" id="GO:0016301">
    <property type="term" value="F:kinase activity"/>
    <property type="evidence" value="ECO:0007669"/>
    <property type="project" value="UniProtKB-KW"/>
</dbReference>
<dbReference type="Proteomes" id="UP000198510">
    <property type="component" value="Unassembled WGS sequence"/>
</dbReference>
<keyword evidence="2" id="KW-0808">Transferase</keyword>
<dbReference type="RefSeq" id="WP_089687856.1">
    <property type="nucleotide sequence ID" value="NZ_FNFO01000014.1"/>
</dbReference>
<evidence type="ECO:0000313" key="2">
    <source>
        <dbReference type="EMBL" id="SDM47906.1"/>
    </source>
</evidence>
<dbReference type="InterPro" id="IPR001437">
    <property type="entry name" value="Tscrpt_elong_fac_GreA/B_C"/>
</dbReference>
<name>A0A1G9TJH9_9BACT</name>
<accession>A0A1G9TJH9</accession>
<dbReference type="Pfam" id="PF01272">
    <property type="entry name" value="GreA_GreB"/>
    <property type="match status" value="1"/>
</dbReference>
<dbReference type="PANTHER" id="PTHR30437:SF5">
    <property type="entry name" value="REGULATOR OF NUCLEOSIDE DIPHOSPHATE KINASE"/>
    <property type="match status" value="1"/>
</dbReference>